<dbReference type="SMART" id="SM00320">
    <property type="entry name" value="WD40"/>
    <property type="match status" value="5"/>
</dbReference>
<feature type="repeat" description="WD" evidence="7">
    <location>
        <begin position="338"/>
        <end position="370"/>
    </location>
</feature>
<feature type="region of interest" description="Disordered" evidence="8">
    <location>
        <begin position="1487"/>
        <end position="1540"/>
    </location>
</feature>
<dbReference type="PROSITE" id="PS50082">
    <property type="entry name" value="WD_REPEATS_2"/>
    <property type="match status" value="2"/>
</dbReference>
<feature type="compositionally biased region" description="Acidic residues" evidence="8">
    <location>
        <begin position="698"/>
        <end position="707"/>
    </location>
</feature>
<dbReference type="SUPFAM" id="SSF48371">
    <property type="entry name" value="ARM repeat"/>
    <property type="match status" value="2"/>
</dbReference>
<evidence type="ECO:0000256" key="5">
    <source>
        <dbReference type="ARBA" id="ARBA00023069"/>
    </source>
</evidence>
<feature type="compositionally biased region" description="Gly residues" evidence="8">
    <location>
        <begin position="1498"/>
        <end position="1510"/>
    </location>
</feature>
<dbReference type="Gene3D" id="2.130.10.10">
    <property type="entry name" value="YVTN repeat-like/Quinoprotein amine dehydrogenase"/>
    <property type="match status" value="2"/>
</dbReference>
<evidence type="ECO:0000313" key="14">
    <source>
        <dbReference type="Proteomes" id="UP001165060"/>
    </source>
</evidence>
<evidence type="ECO:0000259" key="11">
    <source>
        <dbReference type="Pfam" id="PF24760"/>
    </source>
</evidence>
<evidence type="ECO:0000259" key="9">
    <source>
        <dbReference type="Pfam" id="PF23383"/>
    </source>
</evidence>
<dbReference type="InterPro" id="IPR056168">
    <property type="entry name" value="TPR_IF140/IFT172/WDR19"/>
</dbReference>
<gene>
    <name evidence="13" type="ORF">TeGR_g2119</name>
</gene>
<dbReference type="Pfam" id="PF23383">
    <property type="entry name" value="Beta-prop_IFT140_1st"/>
    <property type="match status" value="1"/>
</dbReference>
<name>A0ABQ6MQ37_9STRA</name>
<dbReference type="Gene3D" id="1.25.40.470">
    <property type="match status" value="2"/>
</dbReference>
<dbReference type="InterPro" id="IPR001680">
    <property type="entry name" value="WD40_rpt"/>
</dbReference>
<feature type="repeat" description="WD" evidence="7">
    <location>
        <begin position="128"/>
        <end position="169"/>
    </location>
</feature>
<evidence type="ECO:0008006" key="15">
    <source>
        <dbReference type="Google" id="ProtNLM"/>
    </source>
</evidence>
<feature type="compositionally biased region" description="Basic and acidic residues" evidence="8">
    <location>
        <begin position="708"/>
        <end position="718"/>
    </location>
</feature>
<keyword evidence="2 7" id="KW-0853">WD repeat</keyword>
<sequence length="1540" mass="168635">MSGGASIFCDYRCHPPSGGSSSVLTSAWSTISPILAVATSNKQVVFFQDEGVADGSGVISNANGVASKLGWQPGTRSIAIGWKSGKMEMWTYNPTVSQSGSEESKEQDPRKGGARNGISACTCLNANTSIHSSEITFLVWNPSGSRLITGDASGICCVWKADKGGLTPSIQYRKPAGLTTAVFCGMSKEADKASLLSSAYSPSFFFGSANGTVSYADDLGHCTPVQELSSSVDSLVFYAAKMRLVIITRSLLMTQLQVNEDGRVTPVMKVKLSVAGDAKDKGVTNVVWAGPGLLASACNENMIRFWDLAKDENYVLTLKSASSDSDHRQELSKNRAISLAFNPLQRYLAVGTRDGTVLMWKFTGDYSSKASLKGKNSTNAADWKSIPAGKIEGAVDTLQWGPGQGLLAAGSSFGAVMLSENVLHRALNNGVAAIQVSSTTVSVESRNMDGDGEETHSQLVQADINVKGLVVDEKHLVVWNGNTAQVYEGFGEGSSVSRQIADFPCPARSLALRADTLFMALENRLVITNLQGVQRMSVSFTEAEGQPMMLATNNSYLAVVTDTGVIKLFDVSRKEPKPLGSSGQFVDQRTNKSLGVIRSIAVNADGTRIAIMSDKIHGSLKIREPDSNLYVYDSDRDVVEPFDFAPSGRIPTSAFWDPKEPKLLVVETRKGSMSAPEEGNKTNIFSPGSKSPTRITSEDADSPEDEDGQKAEETKAETPEIPARVTQSTIQSNAEVEVSTMFVDSEYGIRLQQVMPLEPPMQMLLGISVPRLYFVQNESEVDDPDASLQEEKEGESKADGRSGPTLCSTVMRDFVGLADVDPQTLTALLDFSYYLTIGNMDAAYRAVKLIKNTTVWENMAHMCVKTKRLDVAEVCLGNMGYARGAAAVREAKKEPEPEAAIAMVAIQLGRIDDAAKLYEECGRYDLLNKLYQGQGQWDKAIEIATKSDRIHLKTTHHQYAKYLETIGDTAGAIRNFERADTYKTEVPRMLFDQTRIEDLEDYIMQGNDIELLKWWAGYCESLGHFEKARRYYARANDDLSLVRVACHNREMSQAADIVAETNSKSAAYHLARQYEAMGEVQEAISHFNMSGCYNHAIRLSKAYGLDSELMSFALKSRPSSMIDCAQYFEKKGEYEKAVQLYQKGGDNNKALDLCFRSGKDGKGGDTMFDVLKSLAENLGENASMVEVERCAEFFIENGQAAKAVEILWKQAKKYDYAIDLCLQHKVKIDEEMAEGLTPPKSDDPVEAERRIETLKKLAKACKKLNVFHLACKKYTQAGDRLKAMKCLLKSGDTKNIVYYAGASRNKDIYVLAANYLQSLDWHNDADIMKNIISFYTKAKAFEQLASFYEACSQVEIDEYRDYEKALGALKEAKKHIEKVKPVTGTSETMATSLFGRISVVERFVAARRGMKGGDGREAEGICLDLLDGGSETEQAIRVGDCYALLFEYYHGDKRMDDAWAMMEQMKDRNILLKPYLDLVMMEDVSRATGKELDEGPKRGGGGGGGGGGGEISDDDIGEELDESIEESMGEESMGSEGGRK</sequence>
<dbReference type="InterPro" id="IPR011990">
    <property type="entry name" value="TPR-like_helical_dom_sf"/>
</dbReference>
<keyword evidence="5" id="KW-0969">Cilium</keyword>
<feature type="compositionally biased region" description="Acidic residues" evidence="8">
    <location>
        <begin position="1511"/>
        <end position="1529"/>
    </location>
</feature>
<evidence type="ECO:0000313" key="13">
    <source>
        <dbReference type="EMBL" id="GMI30545.1"/>
    </source>
</evidence>
<evidence type="ECO:0000259" key="12">
    <source>
        <dbReference type="Pfam" id="PF24762"/>
    </source>
</evidence>
<dbReference type="InterPro" id="IPR056155">
    <property type="entry name" value="Beta-prop_IFT140_2nd"/>
</dbReference>
<dbReference type="InterPro" id="IPR015943">
    <property type="entry name" value="WD40/YVTN_repeat-like_dom_sf"/>
</dbReference>
<comment type="subcellular location">
    <subcellularLocation>
        <location evidence="1">Cell projection</location>
        <location evidence="1">Cilium</location>
    </subcellularLocation>
</comment>
<feature type="compositionally biased region" description="Basic and acidic residues" evidence="8">
    <location>
        <begin position="102"/>
        <end position="111"/>
    </location>
</feature>
<keyword evidence="4" id="KW-0802">TPR repeat</keyword>
<dbReference type="PANTHER" id="PTHR15722:SF7">
    <property type="entry name" value="INTRAFLAGELLAR TRANSPORT PROTEIN 140 HOMOLOG"/>
    <property type="match status" value="1"/>
</dbReference>
<evidence type="ECO:0000256" key="4">
    <source>
        <dbReference type="ARBA" id="ARBA00022803"/>
    </source>
</evidence>
<organism evidence="13 14">
    <name type="scientific">Tetraparma gracilis</name>
    <dbReference type="NCBI Taxonomy" id="2962635"/>
    <lineage>
        <taxon>Eukaryota</taxon>
        <taxon>Sar</taxon>
        <taxon>Stramenopiles</taxon>
        <taxon>Ochrophyta</taxon>
        <taxon>Bolidophyceae</taxon>
        <taxon>Parmales</taxon>
        <taxon>Triparmaceae</taxon>
        <taxon>Tetraparma</taxon>
    </lineage>
</organism>
<dbReference type="EMBL" id="BRYB01000470">
    <property type="protein sequence ID" value="GMI30545.1"/>
    <property type="molecule type" value="Genomic_DNA"/>
</dbReference>
<feature type="region of interest" description="Disordered" evidence="8">
    <location>
        <begin position="780"/>
        <end position="803"/>
    </location>
</feature>
<dbReference type="SUPFAM" id="SSF50978">
    <property type="entry name" value="WD40 repeat-like"/>
    <property type="match status" value="1"/>
</dbReference>
<dbReference type="InterPro" id="IPR056156">
    <property type="entry name" value="TPR_IF140_C"/>
</dbReference>
<dbReference type="SUPFAM" id="SSF48452">
    <property type="entry name" value="TPR-like"/>
    <property type="match status" value="1"/>
</dbReference>
<dbReference type="Pfam" id="PF24762">
    <property type="entry name" value="TPR_IF140-IFT172"/>
    <property type="match status" value="1"/>
</dbReference>
<keyword evidence="3" id="KW-0677">Repeat</keyword>
<feature type="domain" description="IF140/IFT172/WDR19 TPR" evidence="12">
    <location>
        <begin position="838"/>
        <end position="1334"/>
    </location>
</feature>
<dbReference type="InterPro" id="IPR036322">
    <property type="entry name" value="WD40_repeat_dom_sf"/>
</dbReference>
<reference evidence="13 14" key="1">
    <citation type="journal article" date="2023" name="Commun. Biol.">
        <title>Genome analysis of Parmales, the sister group of diatoms, reveals the evolutionary specialization of diatoms from phago-mixotrophs to photoautotrophs.</title>
        <authorList>
            <person name="Ban H."/>
            <person name="Sato S."/>
            <person name="Yoshikawa S."/>
            <person name="Yamada K."/>
            <person name="Nakamura Y."/>
            <person name="Ichinomiya M."/>
            <person name="Sato N."/>
            <person name="Blanc-Mathieu R."/>
            <person name="Endo H."/>
            <person name="Kuwata A."/>
            <person name="Ogata H."/>
        </authorList>
    </citation>
    <scope>NUCLEOTIDE SEQUENCE [LARGE SCALE GENOMIC DNA]</scope>
</reference>
<feature type="compositionally biased region" description="Basic and acidic residues" evidence="8">
    <location>
        <begin position="789"/>
        <end position="800"/>
    </location>
</feature>
<dbReference type="InterPro" id="IPR056154">
    <property type="entry name" value="Beta-prop_IFT140_1st"/>
</dbReference>
<dbReference type="Pfam" id="PF24760">
    <property type="entry name" value="TPR_IF140_C"/>
    <property type="match status" value="1"/>
</dbReference>
<evidence type="ECO:0000256" key="3">
    <source>
        <dbReference type="ARBA" id="ARBA00022737"/>
    </source>
</evidence>
<evidence type="ECO:0000256" key="8">
    <source>
        <dbReference type="SAM" id="MobiDB-lite"/>
    </source>
</evidence>
<protein>
    <recommendedName>
        <fullName evidence="15">Intraflagellar transport protein 140</fullName>
    </recommendedName>
</protein>
<dbReference type="Pfam" id="PF23385">
    <property type="entry name" value="Beta-prop_IFT140_2nd"/>
    <property type="match status" value="2"/>
</dbReference>
<feature type="domain" description="IFT140 second beta-propeller" evidence="10">
    <location>
        <begin position="647"/>
        <end position="776"/>
    </location>
</feature>
<dbReference type="PANTHER" id="PTHR15722">
    <property type="entry name" value="IFT140/172-RELATED"/>
    <property type="match status" value="1"/>
</dbReference>
<feature type="compositionally biased region" description="Polar residues" evidence="8">
    <location>
        <begin position="681"/>
        <end position="695"/>
    </location>
</feature>
<feature type="compositionally biased region" description="Basic and acidic residues" evidence="8">
    <location>
        <begin position="1487"/>
        <end position="1497"/>
    </location>
</feature>
<evidence type="ECO:0000256" key="7">
    <source>
        <dbReference type="PROSITE-ProRule" id="PRU00221"/>
    </source>
</evidence>
<evidence type="ECO:0000256" key="2">
    <source>
        <dbReference type="ARBA" id="ARBA00022574"/>
    </source>
</evidence>
<evidence type="ECO:0000256" key="6">
    <source>
        <dbReference type="ARBA" id="ARBA00023273"/>
    </source>
</evidence>
<keyword evidence="14" id="KW-1185">Reference proteome</keyword>
<dbReference type="InterPro" id="IPR011044">
    <property type="entry name" value="Quino_amine_DH_bsu"/>
</dbReference>
<feature type="domain" description="IFT140 second beta-propeller" evidence="10">
    <location>
        <begin position="430"/>
        <end position="645"/>
    </location>
</feature>
<dbReference type="Pfam" id="PF00400">
    <property type="entry name" value="WD40"/>
    <property type="match status" value="1"/>
</dbReference>
<feature type="domain" description="IFT140 first beta-propeller" evidence="9">
    <location>
        <begin position="194"/>
        <end position="421"/>
    </location>
</feature>
<proteinExistence type="predicted"/>
<evidence type="ECO:0000256" key="1">
    <source>
        <dbReference type="ARBA" id="ARBA00004138"/>
    </source>
</evidence>
<accession>A0ABQ6MQ37</accession>
<comment type="caution">
    <text evidence="13">The sequence shown here is derived from an EMBL/GenBank/DDBJ whole genome shotgun (WGS) entry which is preliminary data.</text>
</comment>
<feature type="region of interest" description="Disordered" evidence="8">
    <location>
        <begin position="669"/>
        <end position="730"/>
    </location>
</feature>
<dbReference type="Proteomes" id="UP001165060">
    <property type="component" value="Unassembled WGS sequence"/>
</dbReference>
<evidence type="ECO:0000259" key="10">
    <source>
        <dbReference type="Pfam" id="PF23385"/>
    </source>
</evidence>
<feature type="domain" description="IF140 C-terminal TPR" evidence="11">
    <location>
        <begin position="1342"/>
        <end position="1466"/>
    </location>
</feature>
<dbReference type="InterPro" id="IPR016024">
    <property type="entry name" value="ARM-type_fold"/>
</dbReference>
<keyword evidence="6" id="KW-0966">Cell projection</keyword>
<dbReference type="SUPFAM" id="SSF50969">
    <property type="entry name" value="YVTN repeat-like/Quinoprotein amine dehydrogenase"/>
    <property type="match status" value="1"/>
</dbReference>
<feature type="region of interest" description="Disordered" evidence="8">
    <location>
        <begin position="94"/>
        <end position="114"/>
    </location>
</feature>